<proteinExistence type="predicted"/>
<organism evidence="4">
    <name type="scientific">Nippostrongylus brasiliensis</name>
    <name type="common">Rat hookworm</name>
    <dbReference type="NCBI Taxonomy" id="27835"/>
    <lineage>
        <taxon>Eukaryota</taxon>
        <taxon>Metazoa</taxon>
        <taxon>Ecdysozoa</taxon>
        <taxon>Nematoda</taxon>
        <taxon>Chromadorea</taxon>
        <taxon>Rhabditida</taxon>
        <taxon>Rhabditina</taxon>
        <taxon>Rhabditomorpha</taxon>
        <taxon>Strongyloidea</taxon>
        <taxon>Heligmosomidae</taxon>
        <taxon>Nippostrongylus</taxon>
    </lineage>
</organism>
<evidence type="ECO:0000313" key="2">
    <source>
        <dbReference type="EMBL" id="VDL67150.1"/>
    </source>
</evidence>
<accession>A0A0N4XM08</accession>
<keyword evidence="1" id="KW-0812">Transmembrane</keyword>
<keyword evidence="3" id="KW-1185">Reference proteome</keyword>
<evidence type="ECO:0000313" key="3">
    <source>
        <dbReference type="Proteomes" id="UP000271162"/>
    </source>
</evidence>
<dbReference type="WBParaSite" id="NBR_0000356001-mRNA-1">
    <property type="protein sequence ID" value="NBR_0000356001-mRNA-1"/>
    <property type="gene ID" value="NBR_0000356001"/>
</dbReference>
<evidence type="ECO:0000313" key="4">
    <source>
        <dbReference type="WBParaSite" id="NBR_0000356001-mRNA-1"/>
    </source>
</evidence>
<protein>
    <submittedName>
        <fullName evidence="4">Secreted protein</fullName>
    </submittedName>
</protein>
<name>A0A0N4XM08_NIPBR</name>
<keyword evidence="1" id="KW-1133">Transmembrane helix</keyword>
<dbReference type="AlphaFoldDB" id="A0A0N4XM08"/>
<dbReference type="EMBL" id="UYSL01005469">
    <property type="protein sequence ID" value="VDL67150.1"/>
    <property type="molecule type" value="Genomic_DNA"/>
</dbReference>
<sequence>MSKPSGTVKPSMRILSLAFERAGVGVFCLLLLYSQFFIRRYIVFHSYTPLLLIPPSCVHQSFEFIGLFLRYHSPPAGI</sequence>
<evidence type="ECO:0000256" key="1">
    <source>
        <dbReference type="SAM" id="Phobius"/>
    </source>
</evidence>
<keyword evidence="1" id="KW-0472">Membrane</keyword>
<gene>
    <name evidence="2" type="ORF">NBR_LOCUS3561</name>
</gene>
<feature type="transmembrane region" description="Helical" evidence="1">
    <location>
        <begin position="12"/>
        <end position="33"/>
    </location>
</feature>
<reference evidence="2 3" key="2">
    <citation type="submission" date="2018-11" db="EMBL/GenBank/DDBJ databases">
        <authorList>
            <consortium name="Pathogen Informatics"/>
        </authorList>
    </citation>
    <scope>NUCLEOTIDE SEQUENCE [LARGE SCALE GENOMIC DNA]</scope>
</reference>
<reference evidence="4" key="1">
    <citation type="submission" date="2017-02" db="UniProtKB">
        <authorList>
            <consortium name="WormBaseParasite"/>
        </authorList>
    </citation>
    <scope>IDENTIFICATION</scope>
</reference>
<dbReference type="Proteomes" id="UP000271162">
    <property type="component" value="Unassembled WGS sequence"/>
</dbReference>